<dbReference type="EMBL" id="VDMD01000035">
    <property type="protein sequence ID" value="TRM58450.1"/>
    <property type="molecule type" value="Genomic_DNA"/>
</dbReference>
<dbReference type="Proteomes" id="UP000320762">
    <property type="component" value="Unassembled WGS sequence"/>
</dbReference>
<reference evidence="1 2" key="1">
    <citation type="journal article" date="2019" name="New Phytol.">
        <title>Comparative genomics reveals unique wood-decay strategies and fruiting body development in the Schizophyllaceae.</title>
        <authorList>
            <person name="Almasi E."/>
            <person name="Sahu N."/>
            <person name="Krizsan K."/>
            <person name="Balint B."/>
            <person name="Kovacs G.M."/>
            <person name="Kiss B."/>
            <person name="Cseklye J."/>
            <person name="Drula E."/>
            <person name="Henrissat B."/>
            <person name="Nagy I."/>
            <person name="Chovatia M."/>
            <person name="Adam C."/>
            <person name="LaButti K."/>
            <person name="Lipzen A."/>
            <person name="Riley R."/>
            <person name="Grigoriev I.V."/>
            <person name="Nagy L.G."/>
        </authorList>
    </citation>
    <scope>NUCLEOTIDE SEQUENCE [LARGE SCALE GENOMIC DNA]</scope>
    <source>
        <strain evidence="1 2">NL-1724</strain>
    </source>
</reference>
<protein>
    <submittedName>
        <fullName evidence="1">Uncharacterized protein</fullName>
    </submittedName>
</protein>
<evidence type="ECO:0000313" key="2">
    <source>
        <dbReference type="Proteomes" id="UP000320762"/>
    </source>
</evidence>
<dbReference type="AlphaFoldDB" id="A0A550C0Y9"/>
<evidence type="ECO:0000313" key="1">
    <source>
        <dbReference type="EMBL" id="TRM58450.1"/>
    </source>
</evidence>
<name>A0A550C0Y9_9AGAR</name>
<organism evidence="1 2">
    <name type="scientific">Schizophyllum amplum</name>
    <dbReference type="NCBI Taxonomy" id="97359"/>
    <lineage>
        <taxon>Eukaryota</taxon>
        <taxon>Fungi</taxon>
        <taxon>Dikarya</taxon>
        <taxon>Basidiomycota</taxon>
        <taxon>Agaricomycotina</taxon>
        <taxon>Agaricomycetes</taxon>
        <taxon>Agaricomycetidae</taxon>
        <taxon>Agaricales</taxon>
        <taxon>Schizophyllaceae</taxon>
        <taxon>Schizophyllum</taxon>
    </lineage>
</organism>
<comment type="caution">
    <text evidence="1">The sequence shown here is derived from an EMBL/GenBank/DDBJ whole genome shotgun (WGS) entry which is preliminary data.</text>
</comment>
<keyword evidence="2" id="KW-1185">Reference proteome</keyword>
<gene>
    <name evidence="1" type="ORF">BD626DRAFT_539923</name>
</gene>
<accession>A0A550C0Y9</accession>
<proteinExistence type="predicted"/>
<sequence>MSASRQICSSYELSMEDRIKEQRIMYRLTDAQLTPDRASYYILCGHVNACSWSAQLPLKDMYFAAGDLYAKHVREHMKDGLLKINRHPTEPSCPRFQDPSVIYSQYQCCDSAYGDKRYGYGDGFYVEHVVRTHLRPAFGLWCPVCECSLGAVARNLPRGFVEDLDFVPPTYIPADIVRYPQLPLQEKLLEHYELGFCTKLPSLWRGTPDALRQANIQDLRVDAFREDTGFASWGEAAVKHKSVDPKQ</sequence>